<keyword evidence="4 5" id="KW-0694">RNA-binding</keyword>
<accession>A0A0C3L3C2</accession>
<evidence type="ECO:0000256" key="6">
    <source>
        <dbReference type="SAM" id="MobiDB-lite"/>
    </source>
</evidence>
<feature type="compositionally biased region" description="Basic and acidic residues" evidence="6">
    <location>
        <begin position="716"/>
        <end position="735"/>
    </location>
</feature>
<dbReference type="Pfam" id="PF00850">
    <property type="entry name" value="Hist_deacetyl"/>
    <property type="match status" value="1"/>
</dbReference>
<dbReference type="HOGENOM" id="CLU_275593_0_0_1"/>
<dbReference type="Pfam" id="PF00271">
    <property type="entry name" value="Helicase_C"/>
    <property type="match status" value="1"/>
</dbReference>
<organism evidence="9 10">
    <name type="scientific">Tulasnella calospora MUT 4182</name>
    <dbReference type="NCBI Taxonomy" id="1051891"/>
    <lineage>
        <taxon>Eukaryota</taxon>
        <taxon>Fungi</taxon>
        <taxon>Dikarya</taxon>
        <taxon>Basidiomycota</taxon>
        <taxon>Agaricomycotina</taxon>
        <taxon>Agaricomycetes</taxon>
        <taxon>Cantharellales</taxon>
        <taxon>Tulasnellaceae</taxon>
        <taxon>Tulasnella</taxon>
    </lineage>
</organism>
<dbReference type="PRINTS" id="PR01270">
    <property type="entry name" value="HDASUPER"/>
</dbReference>
<dbReference type="SUPFAM" id="SSF52768">
    <property type="entry name" value="Arginase/deacetylase"/>
    <property type="match status" value="1"/>
</dbReference>
<keyword evidence="5" id="KW-0347">Helicase</keyword>
<dbReference type="PROSITE" id="PS51192">
    <property type="entry name" value="HELICASE_ATP_BIND_1"/>
    <property type="match status" value="1"/>
</dbReference>
<dbReference type="GO" id="GO:0010468">
    <property type="term" value="P:regulation of gene expression"/>
    <property type="evidence" value="ECO:0007669"/>
    <property type="project" value="UniProtKB-ARBA"/>
</dbReference>
<evidence type="ECO:0000256" key="5">
    <source>
        <dbReference type="RuleBase" id="RU365068"/>
    </source>
</evidence>
<dbReference type="InterPro" id="IPR037138">
    <property type="entry name" value="His_deacetylse_dom_sf"/>
</dbReference>
<evidence type="ECO:0000256" key="3">
    <source>
        <dbReference type="ARBA" id="ARBA00022840"/>
    </source>
</evidence>
<dbReference type="AlphaFoldDB" id="A0A0C3L3C2"/>
<gene>
    <name evidence="9" type="ORF">M407DRAFT_6876</name>
</gene>
<keyword evidence="10" id="KW-1185">Reference proteome</keyword>
<feature type="domain" description="Helicase ATP-binding" evidence="7">
    <location>
        <begin position="136"/>
        <end position="341"/>
    </location>
</feature>
<dbReference type="Gene3D" id="3.40.800.20">
    <property type="entry name" value="Histone deacetylase domain"/>
    <property type="match status" value="1"/>
</dbReference>
<comment type="function">
    <text evidence="5">RNA helicase.</text>
</comment>
<dbReference type="InterPro" id="IPR027417">
    <property type="entry name" value="P-loop_NTPase"/>
</dbReference>
<dbReference type="STRING" id="1051891.A0A0C3L3C2"/>
<evidence type="ECO:0000256" key="2">
    <source>
        <dbReference type="ARBA" id="ARBA00022801"/>
    </source>
</evidence>
<evidence type="ECO:0000259" key="8">
    <source>
        <dbReference type="PROSITE" id="PS51194"/>
    </source>
</evidence>
<comment type="similarity">
    <text evidence="5">Belongs to the DEAD box helicase family.</text>
</comment>
<dbReference type="OrthoDB" id="193716at2759"/>
<dbReference type="PANTHER" id="PTHR24031">
    <property type="entry name" value="RNA HELICASE"/>
    <property type="match status" value="1"/>
</dbReference>
<proteinExistence type="inferred from homology"/>
<reference evidence="9 10" key="1">
    <citation type="submission" date="2014-04" db="EMBL/GenBank/DDBJ databases">
        <authorList>
            <consortium name="DOE Joint Genome Institute"/>
            <person name="Kuo A."/>
            <person name="Girlanda M."/>
            <person name="Perotto S."/>
            <person name="Kohler A."/>
            <person name="Nagy L.G."/>
            <person name="Floudas D."/>
            <person name="Copeland A."/>
            <person name="Barry K.W."/>
            <person name="Cichocki N."/>
            <person name="Veneault-Fourrey C."/>
            <person name="LaButti K."/>
            <person name="Lindquist E.A."/>
            <person name="Lipzen A."/>
            <person name="Lundell T."/>
            <person name="Morin E."/>
            <person name="Murat C."/>
            <person name="Sun H."/>
            <person name="Tunlid A."/>
            <person name="Henrissat B."/>
            <person name="Grigoriev I.V."/>
            <person name="Hibbett D.S."/>
            <person name="Martin F."/>
            <person name="Nordberg H.P."/>
            <person name="Cantor M.N."/>
            <person name="Hua S.X."/>
        </authorList>
    </citation>
    <scope>NUCLEOTIDE SEQUENCE [LARGE SCALE GENOMIC DNA]</scope>
    <source>
        <strain evidence="9 10">MUT 4182</strain>
    </source>
</reference>
<feature type="compositionally biased region" description="Basic and acidic residues" evidence="6">
    <location>
        <begin position="665"/>
        <end position="705"/>
    </location>
</feature>
<keyword evidence="1 5" id="KW-0547">Nucleotide-binding</keyword>
<dbReference type="PROSITE" id="PS51194">
    <property type="entry name" value="HELICASE_CTER"/>
    <property type="match status" value="1"/>
</dbReference>
<dbReference type="GO" id="GO:0016787">
    <property type="term" value="F:hydrolase activity"/>
    <property type="evidence" value="ECO:0007669"/>
    <property type="project" value="UniProtKB-KW"/>
</dbReference>
<dbReference type="InterPro" id="IPR001650">
    <property type="entry name" value="Helicase_C-like"/>
</dbReference>
<keyword evidence="2 5" id="KW-0378">Hydrolase</keyword>
<dbReference type="Pfam" id="PF00270">
    <property type="entry name" value="DEAD"/>
    <property type="match status" value="1"/>
</dbReference>
<dbReference type="CDD" id="cd18787">
    <property type="entry name" value="SF2_C_DEAD"/>
    <property type="match status" value="1"/>
</dbReference>
<dbReference type="InterPro" id="IPR014001">
    <property type="entry name" value="Helicase_ATP-bd"/>
</dbReference>
<sequence>MSVCARLRTPASRLALSASTSARVAFTRQGIAALRAASTTVRSASSSVARAPRPFEPLTAEEEEALEADEAIDAPEAPIPFSKIKDAIHPDTYTALTKEPFKYHNMSSVQAAVLDMLPDLAAPYNRHAARPDGETKTAPVQHRDLLVKAKTGTGKTIAFLVPAIEARLNALAAATLKAEQDSGMKGDKRLLRNAEEAYARKNVGTLIISPTRELAIQIAAEALKLTKHHQHGVHLFVGGESKGRQLGGFERGRKDIVVATPGRLLDVMESVPGIIESLANINTLVLDEADTLLDMGFRADIEAVLKDLPPVPKRQTFLFSATVSPAIRDIARKSLDKHHTFINCVKEDDSPVHAHIPQYVTVLPSATQQLPHILNLITQDQLQNPGKSKVMIFCNTAKMTALLAEMLRDLRASLPQPRTMLYELHSGVTQNKRRLRSDDFRNDKSGAAVLITSDVSARGVDYPNVTRVVQLGVPASPDQYIHRVGRTGRGSNLSGRGDLVLLPFESAYPTRCLSAVPLQTMEADKVAEDNLVLASKFDSDPKAFFKGVDLSLPPRTPNRGGRFDRFQPVVQGPRVFPKDAQDRLQQMDDVIKNTLDRQSPTDKREAFAAMAGFYVAVKDDLQLSGTRMYDSLRDMYTGMFDEEAPQLSDKLKGMLGFNKKSPPIRARERSRDRGFSPRGDRGFSPRGDRGFTPRDRGFTPRDRGGNNEWTSSAPKRYGERSSRSFEDRGRDDFKSFKPRRVPQRPPVLVAPGLRPYPTPALKMDCEPENTSPHDAASKQKRVAYVVSEDLVKVASLLPSNRFRSALVHQLVAAFARERPGWIRIIRPTAATAKDLLTYHDMEYVGLDLSIIRGFVLGDAPQASRFGVQGDLQDTRSISAELGLEDDCPPFKGLPAYVRMIAGASMTAARSLRDNESDVAICWDGGRHHARKSRASGFCYVADCVLAILVLKKINPRPKIMYIDLDLHFSDAVSEAFVSTSTSTQPTVLTLSIHHATRGFFPASELSGLTSVDTADPFTISVPLERGASAKSYAHIWESVEEVKAAFDPEYVVVQCGGDGLAGDPCAVFNWCIDVEEKGSMGWCVGRILEWKSKTLLLGGGGYNHTNTARAWAYLVSVATGDPLPVGTDIPDHRTFPQYQPSFTLDVPADDPYYRKHEG</sequence>
<evidence type="ECO:0000313" key="10">
    <source>
        <dbReference type="Proteomes" id="UP000054248"/>
    </source>
</evidence>
<dbReference type="GO" id="GO:0005524">
    <property type="term" value="F:ATP binding"/>
    <property type="evidence" value="ECO:0007669"/>
    <property type="project" value="UniProtKB-UniRule"/>
</dbReference>
<feature type="domain" description="Helicase C-terminal" evidence="8">
    <location>
        <begin position="369"/>
        <end position="539"/>
    </location>
</feature>
<dbReference type="InterPro" id="IPR011545">
    <property type="entry name" value="DEAD/DEAH_box_helicase_dom"/>
</dbReference>
<dbReference type="Proteomes" id="UP000054248">
    <property type="component" value="Unassembled WGS sequence"/>
</dbReference>
<name>A0A0C3L3C2_9AGAM</name>
<dbReference type="SMART" id="SM00490">
    <property type="entry name" value="HELICc"/>
    <property type="match status" value="1"/>
</dbReference>
<dbReference type="EC" id="3.6.4.13" evidence="5"/>
<feature type="region of interest" description="Disordered" evidence="6">
    <location>
        <begin position="653"/>
        <end position="755"/>
    </location>
</feature>
<dbReference type="EMBL" id="KN822997">
    <property type="protein sequence ID" value="KIO28233.1"/>
    <property type="molecule type" value="Genomic_DNA"/>
</dbReference>
<comment type="domain">
    <text evidence="5">The Q motif is unique to and characteristic of the DEAD box family of RNA helicases and controls ATP binding and hydrolysis.</text>
</comment>
<dbReference type="SUPFAM" id="SSF52540">
    <property type="entry name" value="P-loop containing nucleoside triphosphate hydrolases"/>
    <property type="match status" value="1"/>
</dbReference>
<dbReference type="InterPro" id="IPR023801">
    <property type="entry name" value="His_deacetylse_dom"/>
</dbReference>
<evidence type="ECO:0000256" key="1">
    <source>
        <dbReference type="ARBA" id="ARBA00022741"/>
    </source>
</evidence>
<dbReference type="SMART" id="SM00487">
    <property type="entry name" value="DEXDc"/>
    <property type="match status" value="1"/>
</dbReference>
<protein>
    <recommendedName>
        <fullName evidence="5">ATP-dependent RNA helicase</fullName>
        <ecNumber evidence="5">3.6.4.13</ecNumber>
    </recommendedName>
</protein>
<dbReference type="InterPro" id="IPR000286">
    <property type="entry name" value="HDACs"/>
</dbReference>
<dbReference type="Gene3D" id="3.40.50.300">
    <property type="entry name" value="P-loop containing nucleotide triphosphate hydrolases"/>
    <property type="match status" value="2"/>
</dbReference>
<dbReference type="GO" id="GO:0003724">
    <property type="term" value="F:RNA helicase activity"/>
    <property type="evidence" value="ECO:0007669"/>
    <property type="project" value="UniProtKB-EC"/>
</dbReference>
<evidence type="ECO:0000259" key="7">
    <source>
        <dbReference type="PROSITE" id="PS51192"/>
    </source>
</evidence>
<evidence type="ECO:0000313" key="9">
    <source>
        <dbReference type="EMBL" id="KIO28233.1"/>
    </source>
</evidence>
<keyword evidence="3 5" id="KW-0067">ATP-binding</keyword>
<dbReference type="GO" id="GO:0003723">
    <property type="term" value="F:RNA binding"/>
    <property type="evidence" value="ECO:0007669"/>
    <property type="project" value="UniProtKB-UniRule"/>
</dbReference>
<evidence type="ECO:0000256" key="4">
    <source>
        <dbReference type="ARBA" id="ARBA00022884"/>
    </source>
</evidence>
<dbReference type="InterPro" id="IPR023696">
    <property type="entry name" value="Ureohydrolase_dom_sf"/>
</dbReference>
<comment type="catalytic activity">
    <reaction evidence="5">
        <text>ATP + H2O = ADP + phosphate + H(+)</text>
        <dbReference type="Rhea" id="RHEA:13065"/>
        <dbReference type="ChEBI" id="CHEBI:15377"/>
        <dbReference type="ChEBI" id="CHEBI:15378"/>
        <dbReference type="ChEBI" id="CHEBI:30616"/>
        <dbReference type="ChEBI" id="CHEBI:43474"/>
        <dbReference type="ChEBI" id="CHEBI:456216"/>
        <dbReference type="EC" id="3.6.4.13"/>
    </reaction>
</comment>
<reference evidence="10" key="2">
    <citation type="submission" date="2015-01" db="EMBL/GenBank/DDBJ databases">
        <title>Evolutionary Origins and Diversification of the Mycorrhizal Mutualists.</title>
        <authorList>
            <consortium name="DOE Joint Genome Institute"/>
            <consortium name="Mycorrhizal Genomics Consortium"/>
            <person name="Kohler A."/>
            <person name="Kuo A."/>
            <person name="Nagy L.G."/>
            <person name="Floudas D."/>
            <person name="Copeland A."/>
            <person name="Barry K.W."/>
            <person name="Cichocki N."/>
            <person name="Veneault-Fourrey C."/>
            <person name="LaButti K."/>
            <person name="Lindquist E.A."/>
            <person name="Lipzen A."/>
            <person name="Lundell T."/>
            <person name="Morin E."/>
            <person name="Murat C."/>
            <person name="Riley R."/>
            <person name="Ohm R."/>
            <person name="Sun H."/>
            <person name="Tunlid A."/>
            <person name="Henrissat B."/>
            <person name="Grigoriev I.V."/>
            <person name="Hibbett D.S."/>
            <person name="Martin F."/>
        </authorList>
    </citation>
    <scope>NUCLEOTIDE SEQUENCE [LARGE SCALE GENOMIC DNA]</scope>
    <source>
        <strain evidence="10">MUT 4182</strain>
    </source>
</reference>